<evidence type="ECO:0000313" key="2">
    <source>
        <dbReference type="Proteomes" id="UP000305729"/>
    </source>
</evidence>
<dbReference type="AlphaFoldDB" id="A0A5S3UQN3"/>
<gene>
    <name evidence="1" type="ORF">CWC22_000275</name>
</gene>
<evidence type="ECO:0000313" key="1">
    <source>
        <dbReference type="EMBL" id="QPB81537.1"/>
    </source>
</evidence>
<organism evidence="1 2">
    <name type="scientific">Pseudoalteromonas rubra</name>
    <dbReference type="NCBI Taxonomy" id="43658"/>
    <lineage>
        <taxon>Bacteria</taxon>
        <taxon>Pseudomonadati</taxon>
        <taxon>Pseudomonadota</taxon>
        <taxon>Gammaproteobacteria</taxon>
        <taxon>Alteromonadales</taxon>
        <taxon>Pseudoalteromonadaceae</taxon>
        <taxon>Pseudoalteromonas</taxon>
    </lineage>
</organism>
<accession>A0A5S3UQN3</accession>
<dbReference type="Proteomes" id="UP000305729">
    <property type="component" value="Chromosome 1"/>
</dbReference>
<protein>
    <submittedName>
        <fullName evidence="1">Uncharacterized protein</fullName>
    </submittedName>
</protein>
<dbReference type="EMBL" id="CP045429">
    <property type="protein sequence ID" value="QPB81537.1"/>
    <property type="molecule type" value="Genomic_DNA"/>
</dbReference>
<reference evidence="1 2" key="1">
    <citation type="submission" date="2019-10" db="EMBL/GenBank/DDBJ databases">
        <title>Pseudoalteromonas rubra S4059.</title>
        <authorList>
            <person name="Paulsen S."/>
            <person name="Wang X."/>
        </authorList>
    </citation>
    <scope>NUCLEOTIDE SEQUENCE [LARGE SCALE GENOMIC DNA]</scope>
    <source>
        <strain evidence="1 2">S4059</strain>
    </source>
</reference>
<dbReference type="RefSeq" id="WP_138539865.1">
    <property type="nucleotide sequence ID" value="NZ_CP045429.1"/>
</dbReference>
<sequence length="208" mass="24298">MKKKIITQLTKNTDIFSASFKKDKTWMLVFEPSTKNVRSGVGFSEYSSGTKFFYWVFPDVCFPFIFPYSLLGNVDVSDTDRAHFLGKGSSPSESELIDFILDKCKLVRESLALDYTSLVEFLSANYDKLSSFEKADYILLRFYIERDFMLVNEAEKLVPKLNSHNPKTIKFRDFIQLLKSQEESKIINEIELFKKENEKVWQAHFVEN</sequence>
<name>A0A5S3UQN3_9GAMM</name>
<proteinExistence type="predicted"/>